<feature type="domain" description="DEK-C" evidence="6">
    <location>
        <begin position="345"/>
        <end position="401"/>
    </location>
</feature>
<feature type="region of interest" description="Disordered" evidence="5">
    <location>
        <begin position="263"/>
        <end position="353"/>
    </location>
</feature>
<dbReference type="Pfam" id="PF08766">
    <property type="entry name" value="DEK_C"/>
    <property type="match status" value="1"/>
</dbReference>
<dbReference type="InterPro" id="IPR014876">
    <property type="entry name" value="DEK_C"/>
</dbReference>
<keyword evidence="8" id="KW-1185">Reference proteome</keyword>
<proteinExistence type="predicted"/>
<name>A0A7I8V5Y0_9ANNE</name>
<feature type="compositionally biased region" description="Basic residues" evidence="5">
    <location>
        <begin position="324"/>
        <end position="342"/>
    </location>
</feature>
<comment type="subcellular location">
    <subcellularLocation>
        <location evidence="1">Nucleus</location>
    </subcellularLocation>
</comment>
<evidence type="ECO:0000313" key="8">
    <source>
        <dbReference type="Proteomes" id="UP000549394"/>
    </source>
</evidence>
<keyword evidence="3" id="KW-0238">DNA-binding</keyword>
<organism evidence="7 8">
    <name type="scientific">Dimorphilus gyrociliatus</name>
    <dbReference type="NCBI Taxonomy" id="2664684"/>
    <lineage>
        <taxon>Eukaryota</taxon>
        <taxon>Metazoa</taxon>
        <taxon>Spiralia</taxon>
        <taxon>Lophotrochozoa</taxon>
        <taxon>Annelida</taxon>
        <taxon>Polychaeta</taxon>
        <taxon>Polychaeta incertae sedis</taxon>
        <taxon>Dinophilidae</taxon>
        <taxon>Dimorphilus</taxon>
    </lineage>
</organism>
<dbReference type="Proteomes" id="UP000549394">
    <property type="component" value="Unassembled WGS sequence"/>
</dbReference>
<evidence type="ECO:0000256" key="2">
    <source>
        <dbReference type="ARBA" id="ARBA00022853"/>
    </source>
</evidence>
<dbReference type="GO" id="GO:0005634">
    <property type="term" value="C:nucleus"/>
    <property type="evidence" value="ECO:0007669"/>
    <property type="project" value="UniProtKB-SubCell"/>
</dbReference>
<dbReference type="PANTHER" id="PTHR13468:SF1">
    <property type="entry name" value="PROTEIN DEK"/>
    <property type="match status" value="1"/>
</dbReference>
<dbReference type="GO" id="GO:0042393">
    <property type="term" value="F:histone binding"/>
    <property type="evidence" value="ECO:0007669"/>
    <property type="project" value="TreeGrafter"/>
</dbReference>
<dbReference type="Gene3D" id="1.10.10.60">
    <property type="entry name" value="Homeodomain-like"/>
    <property type="match status" value="1"/>
</dbReference>
<dbReference type="SUPFAM" id="SSF109715">
    <property type="entry name" value="DEK C-terminal domain"/>
    <property type="match status" value="1"/>
</dbReference>
<evidence type="ECO:0000259" key="6">
    <source>
        <dbReference type="PROSITE" id="PS51998"/>
    </source>
</evidence>
<gene>
    <name evidence="7" type="ORF">DGYR_LOCUS896</name>
</gene>
<feature type="compositionally biased region" description="Basic and acidic residues" evidence="5">
    <location>
        <begin position="1"/>
        <end position="21"/>
    </location>
</feature>
<feature type="compositionally biased region" description="Basic and acidic residues" evidence="5">
    <location>
        <begin position="50"/>
        <end position="95"/>
    </location>
</feature>
<keyword evidence="4" id="KW-0539">Nucleus</keyword>
<dbReference type="GO" id="GO:0003677">
    <property type="term" value="F:DNA binding"/>
    <property type="evidence" value="ECO:0007669"/>
    <property type="project" value="UniProtKB-KW"/>
</dbReference>
<sequence>MEVPEPAKIEGDLSKSSEYAKGDTGVNSIAKKSKAEGKQEDKAASNTSETKQEDNVPKDDKKVTGVEIEEVKSPTTKNESEKTDKPLKDEAEKPKSPRKRKSTREVKSNESDNDIGPGLLERPVVIEGKRERKQVERISYQQSPQKEHKIEIHVGKGTKLREIPRIELEFSKHKAEELRTLHNFLFNRLVNSKLIKRNILQFSGFGFKKEDPEFKRKRDRLNKLTMAQMKVFCKVLDIEYAKTKEDFVNKIIDFLMCPKASGKAIPKSAKKGSRSSTTKKKADAGSSEPSPKKSKKDTPKKEKATKKSSNETKNKGNASSKNSNAKKAKKAKSKATPAKKSKGQPPTDHQLTEDIKKILETADLEKITMKKVCETIYDKYPDYDLTSRKYFIKLSVRENLK</sequence>
<feature type="compositionally biased region" description="Basic residues" evidence="5">
    <location>
        <begin position="268"/>
        <end position="279"/>
    </location>
</feature>
<keyword evidence="2" id="KW-0156">Chromatin regulator</keyword>
<dbReference type="EMBL" id="CAJFCJ010000002">
    <property type="protein sequence ID" value="CAD5111633.1"/>
    <property type="molecule type" value="Genomic_DNA"/>
</dbReference>
<dbReference type="InterPro" id="IPR044198">
    <property type="entry name" value="DEK"/>
</dbReference>
<feature type="region of interest" description="Disordered" evidence="5">
    <location>
        <begin position="1"/>
        <end position="122"/>
    </location>
</feature>
<evidence type="ECO:0000256" key="5">
    <source>
        <dbReference type="SAM" id="MobiDB-lite"/>
    </source>
</evidence>
<evidence type="ECO:0000313" key="7">
    <source>
        <dbReference type="EMBL" id="CAD5111633.1"/>
    </source>
</evidence>
<dbReference type="AlphaFoldDB" id="A0A7I8V5Y0"/>
<evidence type="ECO:0000256" key="1">
    <source>
        <dbReference type="ARBA" id="ARBA00004123"/>
    </source>
</evidence>
<evidence type="ECO:0000256" key="3">
    <source>
        <dbReference type="ARBA" id="ARBA00023125"/>
    </source>
</evidence>
<dbReference type="GO" id="GO:0006325">
    <property type="term" value="P:chromatin organization"/>
    <property type="evidence" value="ECO:0007669"/>
    <property type="project" value="UniProtKB-KW"/>
</dbReference>
<reference evidence="7 8" key="1">
    <citation type="submission" date="2020-08" db="EMBL/GenBank/DDBJ databases">
        <authorList>
            <person name="Hejnol A."/>
        </authorList>
    </citation>
    <scope>NUCLEOTIDE SEQUENCE [LARGE SCALE GENOMIC DNA]</scope>
</reference>
<accession>A0A7I8V5Y0</accession>
<protein>
    <submittedName>
        <fullName evidence="7">DgyrCDS926</fullName>
    </submittedName>
</protein>
<comment type="caution">
    <text evidence="7">The sequence shown here is derived from an EMBL/GenBank/DDBJ whole genome shotgun (WGS) entry which is preliminary data.</text>
</comment>
<dbReference type="PANTHER" id="PTHR13468">
    <property type="entry name" value="DEK PROTEIN"/>
    <property type="match status" value="1"/>
</dbReference>
<dbReference type="GO" id="GO:2000779">
    <property type="term" value="P:regulation of double-strand break repair"/>
    <property type="evidence" value="ECO:0007669"/>
    <property type="project" value="TreeGrafter"/>
</dbReference>
<evidence type="ECO:0000256" key="4">
    <source>
        <dbReference type="ARBA" id="ARBA00023242"/>
    </source>
</evidence>
<dbReference type="PROSITE" id="PS51998">
    <property type="entry name" value="DEK_C"/>
    <property type="match status" value="1"/>
</dbReference>
<feature type="compositionally biased region" description="Basic and acidic residues" evidence="5">
    <location>
        <begin position="33"/>
        <end position="43"/>
    </location>
</feature>
<dbReference type="OrthoDB" id="370884at2759"/>